<name>A0A285UTM3_9STAP</name>
<feature type="transmembrane region" description="Helical" evidence="1">
    <location>
        <begin position="175"/>
        <end position="199"/>
    </location>
</feature>
<feature type="transmembrane region" description="Helical" evidence="1">
    <location>
        <begin position="32"/>
        <end position="49"/>
    </location>
</feature>
<evidence type="ECO:0000313" key="3">
    <source>
        <dbReference type="Proteomes" id="UP000219412"/>
    </source>
</evidence>
<feature type="transmembrane region" description="Helical" evidence="1">
    <location>
        <begin position="7"/>
        <end position="26"/>
    </location>
</feature>
<organism evidence="2 3">
    <name type="scientific">Salinicoccus kekensis</name>
    <dbReference type="NCBI Taxonomy" id="714307"/>
    <lineage>
        <taxon>Bacteria</taxon>
        <taxon>Bacillati</taxon>
        <taxon>Bacillota</taxon>
        <taxon>Bacilli</taxon>
        <taxon>Bacillales</taxon>
        <taxon>Staphylococcaceae</taxon>
        <taxon>Salinicoccus</taxon>
    </lineage>
</organism>
<proteinExistence type="predicted"/>
<keyword evidence="1" id="KW-1133">Transmembrane helix</keyword>
<feature type="transmembrane region" description="Helical" evidence="1">
    <location>
        <begin position="432"/>
        <end position="453"/>
    </location>
</feature>
<keyword evidence="1" id="KW-0812">Transmembrane</keyword>
<dbReference type="EMBL" id="OBQF01000007">
    <property type="protein sequence ID" value="SOC44728.1"/>
    <property type="molecule type" value="Genomic_DNA"/>
</dbReference>
<feature type="transmembrane region" description="Helical" evidence="1">
    <location>
        <begin position="134"/>
        <end position="155"/>
    </location>
</feature>
<dbReference type="OrthoDB" id="2414544at2"/>
<feature type="transmembrane region" description="Helical" evidence="1">
    <location>
        <begin position="259"/>
        <end position="277"/>
    </location>
</feature>
<feature type="transmembrane region" description="Helical" evidence="1">
    <location>
        <begin position="100"/>
        <end position="122"/>
    </location>
</feature>
<feature type="transmembrane region" description="Helical" evidence="1">
    <location>
        <begin position="235"/>
        <end position="252"/>
    </location>
</feature>
<gene>
    <name evidence="2" type="ORF">SAMN05878391_2450</name>
</gene>
<keyword evidence="3" id="KW-1185">Reference proteome</keyword>
<feature type="transmembrane region" description="Helical" evidence="1">
    <location>
        <begin position="211"/>
        <end position="229"/>
    </location>
</feature>
<dbReference type="AlphaFoldDB" id="A0A285UTM3"/>
<evidence type="ECO:0000313" key="2">
    <source>
        <dbReference type="EMBL" id="SOC44728.1"/>
    </source>
</evidence>
<protein>
    <recommendedName>
        <fullName evidence="4">Oligosaccharide repeat unit polymerase</fullName>
    </recommendedName>
</protein>
<feature type="transmembrane region" description="Helical" evidence="1">
    <location>
        <begin position="375"/>
        <end position="396"/>
    </location>
</feature>
<accession>A0A285UTM3</accession>
<feature type="transmembrane region" description="Helical" evidence="1">
    <location>
        <begin position="408"/>
        <end position="426"/>
    </location>
</feature>
<sequence length="460" mass="52648">MQIKVNSLIRIVLFLCGVITSVIVFLNNNSVPYTLFLIPLIYGILIAFFPSITKYIFGYLGVLALNICMFIRYVLSPFFTTIDGTNVATNMLANVNNYSIAVNLMLYEMVLIFIFFSLFNRYFYSSKNTPNIEISYNVTGWMYLLFCFGLIMIYPELLNRYTFVFTADQLESKDMGIEVLSIVPLLLQLGSLVVIISFINVFYKKYQKTNSSLYLFYSLLIVIFISSFIVGTSRFSTILPLISGLFIVYVLYKNHRKIVSTLSTIAITLFLIISTLLKDRTFASEASTVTDILGDLNMNLQLYFSGITNVAIAVQTSDFYPSFKIDSIMNDIFRSVVLINSFFDSDISALEMFNVVFYNGGLARDQILPMIGQGYLYFGFILAPIFSLIILLIMMVLDKKSKNEKNIFLKYIYIFATLRIGLFMMVNFTNLLAFLTNQVFILLLIFFINSLIVNKGRMRK</sequence>
<evidence type="ECO:0008006" key="4">
    <source>
        <dbReference type="Google" id="ProtNLM"/>
    </source>
</evidence>
<evidence type="ECO:0000256" key="1">
    <source>
        <dbReference type="SAM" id="Phobius"/>
    </source>
</evidence>
<dbReference type="Proteomes" id="UP000219412">
    <property type="component" value="Unassembled WGS sequence"/>
</dbReference>
<reference evidence="3" key="1">
    <citation type="submission" date="2017-08" db="EMBL/GenBank/DDBJ databases">
        <authorList>
            <person name="Varghese N."/>
            <person name="Submissions S."/>
        </authorList>
    </citation>
    <scope>NUCLEOTIDE SEQUENCE [LARGE SCALE GENOMIC DNA]</scope>
    <source>
        <strain evidence="3">DSM 23173</strain>
    </source>
</reference>
<keyword evidence="1" id="KW-0472">Membrane</keyword>
<dbReference type="RefSeq" id="WP_097042543.1">
    <property type="nucleotide sequence ID" value="NZ_OBQF01000007.1"/>
</dbReference>
<feature type="transmembrane region" description="Helical" evidence="1">
    <location>
        <begin position="56"/>
        <end position="75"/>
    </location>
</feature>